<dbReference type="EMBL" id="JACHIR010000001">
    <property type="protein sequence ID" value="MBB5893528.1"/>
    <property type="molecule type" value="Genomic_DNA"/>
</dbReference>
<comment type="caution">
    <text evidence="1">The sequence shown here is derived from an EMBL/GenBank/DDBJ whole genome shotgun (WGS) entry which is preliminary data.</text>
</comment>
<reference evidence="1 2" key="1">
    <citation type="submission" date="2020-08" db="EMBL/GenBank/DDBJ databases">
        <title>Sequencing the genomes of 1000 actinobacteria strains.</title>
        <authorList>
            <person name="Klenk H.-P."/>
        </authorList>
    </citation>
    <scope>NUCLEOTIDE SEQUENCE [LARGE SCALE GENOMIC DNA]</scope>
    <source>
        <strain evidence="1 2">DSM 43851</strain>
    </source>
</reference>
<organism evidence="1 2">
    <name type="scientific">Kutzneria kofuensis</name>
    <dbReference type="NCBI Taxonomy" id="103725"/>
    <lineage>
        <taxon>Bacteria</taxon>
        <taxon>Bacillati</taxon>
        <taxon>Actinomycetota</taxon>
        <taxon>Actinomycetes</taxon>
        <taxon>Pseudonocardiales</taxon>
        <taxon>Pseudonocardiaceae</taxon>
        <taxon>Kutzneria</taxon>
    </lineage>
</organism>
<sequence>MLDAIIEGLIGGLIGNAIARRRERRKAERRQVKFAVGADVRMHCSLRRPTESAGWSHGLLTLSSTQAVWRARLKRGEPVTVSPATASYLDQHPATPTTA</sequence>
<proteinExistence type="predicted"/>
<gene>
    <name evidence="1" type="ORF">BJ998_004724</name>
</gene>
<dbReference type="RefSeq" id="WP_184864884.1">
    <property type="nucleotide sequence ID" value="NZ_BAAAWY010000018.1"/>
</dbReference>
<protein>
    <submittedName>
        <fullName evidence="1">Uncharacterized protein</fullName>
    </submittedName>
</protein>
<dbReference type="AlphaFoldDB" id="A0A7W9NIW9"/>
<evidence type="ECO:0000313" key="1">
    <source>
        <dbReference type="EMBL" id="MBB5893528.1"/>
    </source>
</evidence>
<dbReference type="Proteomes" id="UP000585638">
    <property type="component" value="Unassembled WGS sequence"/>
</dbReference>
<name>A0A7W9NIW9_9PSEU</name>
<keyword evidence="2" id="KW-1185">Reference proteome</keyword>
<accession>A0A7W9NIW9</accession>
<evidence type="ECO:0000313" key="2">
    <source>
        <dbReference type="Proteomes" id="UP000585638"/>
    </source>
</evidence>